<keyword evidence="1" id="KW-0732">Signal</keyword>
<feature type="signal peptide" evidence="1">
    <location>
        <begin position="1"/>
        <end position="20"/>
    </location>
</feature>
<organism evidence="2 3">
    <name type="scientific">Malassezia restricta (strain ATCC 96810 / NBRC 103918 / CBS 7877)</name>
    <name type="common">Seborrheic dermatitis infection agent</name>
    <dbReference type="NCBI Taxonomy" id="425264"/>
    <lineage>
        <taxon>Eukaryota</taxon>
        <taxon>Fungi</taxon>
        <taxon>Dikarya</taxon>
        <taxon>Basidiomycota</taxon>
        <taxon>Ustilaginomycotina</taxon>
        <taxon>Malasseziomycetes</taxon>
        <taxon>Malasseziales</taxon>
        <taxon>Malasseziaceae</taxon>
        <taxon>Malassezia</taxon>
    </lineage>
</organism>
<evidence type="ECO:0000313" key="2">
    <source>
        <dbReference type="EMBL" id="AYO41725.1"/>
    </source>
</evidence>
<accession>A0A3G2S1B1</accession>
<dbReference type="OrthoDB" id="3367750at2759"/>
<dbReference type="EMBL" id="CP033149">
    <property type="protein sequence ID" value="AYO41725.1"/>
    <property type="molecule type" value="Genomic_DNA"/>
</dbReference>
<evidence type="ECO:0000256" key="1">
    <source>
        <dbReference type="SAM" id="SignalP"/>
    </source>
</evidence>
<evidence type="ECO:0000313" key="3">
    <source>
        <dbReference type="Proteomes" id="UP000269793"/>
    </source>
</evidence>
<dbReference type="VEuPathDB" id="FungiDB:DNF11_0775"/>
<dbReference type="AlphaFoldDB" id="A0A3G2S1B1"/>
<feature type="chain" id="PRO_5018298817" description="Ricin B lectin domain-containing protein" evidence="1">
    <location>
        <begin position="21"/>
        <end position="202"/>
    </location>
</feature>
<evidence type="ECO:0008006" key="4">
    <source>
        <dbReference type="Google" id="ProtNLM"/>
    </source>
</evidence>
<sequence length="202" mass="21930">MKIAAATILSALAFSSLVSAVPAKRDGLKCQAKYAPGPLAARAHFGSDTERQYFAFRGVEGREGEVLATSDKPGQEVQFYECEKPAENYYPGKDDDDKSFGQLRLKEDPSLCVTVGADEALRLEKCEEGANKKMEGQWMAATNVGEGCASIVWHAPLQGQKLQGQVEFHHDVIQLDEVRRSNIKGAVAFKMDNGAFGGRCVG</sequence>
<dbReference type="Proteomes" id="UP000269793">
    <property type="component" value="Chromosome II"/>
</dbReference>
<name>A0A3G2S1B1_MALR7</name>
<reference evidence="2 3" key="1">
    <citation type="submission" date="2018-10" db="EMBL/GenBank/DDBJ databases">
        <title>Complete genome sequence of Malassezia restricta CBS 7877.</title>
        <authorList>
            <person name="Morand S.C."/>
            <person name="Bertignac M."/>
            <person name="Iltis A."/>
            <person name="Kolder I."/>
            <person name="Pirovano W."/>
            <person name="Jourdain R."/>
            <person name="Clavaud C."/>
        </authorList>
    </citation>
    <scope>NUCLEOTIDE SEQUENCE [LARGE SCALE GENOMIC DNA]</scope>
    <source>
        <strain evidence="2 3">CBS 7877</strain>
    </source>
</reference>
<keyword evidence="3" id="KW-1185">Reference proteome</keyword>
<protein>
    <recommendedName>
        <fullName evidence="4">Ricin B lectin domain-containing protein</fullName>
    </recommendedName>
</protein>
<gene>
    <name evidence="2" type="ORF">DNF11_0775</name>
</gene>
<proteinExistence type="predicted"/>